<keyword evidence="2" id="KW-1185">Reference proteome</keyword>
<dbReference type="AlphaFoldDB" id="X6N3E3"/>
<name>X6N3E3_RETFI</name>
<proteinExistence type="predicted"/>
<evidence type="ECO:0000313" key="1">
    <source>
        <dbReference type="EMBL" id="ETO19827.1"/>
    </source>
</evidence>
<accession>X6N3E3</accession>
<protein>
    <submittedName>
        <fullName evidence="1">Uncharacterized protein</fullName>
    </submittedName>
</protein>
<reference evidence="1 2" key="1">
    <citation type="journal article" date="2013" name="Curr. Biol.">
        <title>The Genome of the Foraminiferan Reticulomyxa filosa.</title>
        <authorList>
            <person name="Glockner G."/>
            <person name="Hulsmann N."/>
            <person name="Schleicher M."/>
            <person name="Noegel A.A."/>
            <person name="Eichinger L."/>
            <person name="Gallinger C."/>
            <person name="Pawlowski J."/>
            <person name="Sierra R."/>
            <person name="Euteneuer U."/>
            <person name="Pillet L."/>
            <person name="Moustafa A."/>
            <person name="Platzer M."/>
            <person name="Groth M."/>
            <person name="Szafranski K."/>
            <person name="Schliwa M."/>
        </authorList>
    </citation>
    <scope>NUCLEOTIDE SEQUENCE [LARGE SCALE GENOMIC DNA]</scope>
</reference>
<evidence type="ECO:0000313" key="2">
    <source>
        <dbReference type="Proteomes" id="UP000023152"/>
    </source>
</evidence>
<gene>
    <name evidence="1" type="ORF">RFI_17399</name>
</gene>
<sequence length="182" mass="21322">MACLQNATQFPNEYSEQTADIFYSISGRSADSFEYNCSNLNKAQKHINEVQQKMKRTPNCEEFLRYLRSAFEEEEEDEVAINSAGMYAELAEVYHDARELAMQLKAVASNSQKLSIRQCRACIQALWMWIEEKGFQLLDDVRNCDDKCKELESHNSFLTKERNTQITMLKHQQELVLFFFFI</sequence>
<organism evidence="1 2">
    <name type="scientific">Reticulomyxa filosa</name>
    <dbReference type="NCBI Taxonomy" id="46433"/>
    <lineage>
        <taxon>Eukaryota</taxon>
        <taxon>Sar</taxon>
        <taxon>Rhizaria</taxon>
        <taxon>Retaria</taxon>
        <taxon>Foraminifera</taxon>
        <taxon>Monothalamids</taxon>
        <taxon>Reticulomyxidae</taxon>
        <taxon>Reticulomyxa</taxon>
    </lineage>
</organism>
<dbReference type="EMBL" id="ASPP01013240">
    <property type="protein sequence ID" value="ETO19827.1"/>
    <property type="molecule type" value="Genomic_DNA"/>
</dbReference>
<comment type="caution">
    <text evidence="1">The sequence shown here is derived from an EMBL/GenBank/DDBJ whole genome shotgun (WGS) entry which is preliminary data.</text>
</comment>
<dbReference type="Proteomes" id="UP000023152">
    <property type="component" value="Unassembled WGS sequence"/>
</dbReference>